<feature type="compositionally biased region" description="Polar residues" evidence="1">
    <location>
        <begin position="269"/>
        <end position="282"/>
    </location>
</feature>
<feature type="compositionally biased region" description="Basic and acidic residues" evidence="1">
    <location>
        <begin position="220"/>
        <end position="240"/>
    </location>
</feature>
<dbReference type="GeneID" id="106663557"/>
<organism evidence="3 4">
    <name type="scientific">Cimex lectularius</name>
    <name type="common">Bed bug</name>
    <name type="synonym">Acanthia lectularia</name>
    <dbReference type="NCBI Taxonomy" id="79782"/>
    <lineage>
        <taxon>Eukaryota</taxon>
        <taxon>Metazoa</taxon>
        <taxon>Ecdysozoa</taxon>
        <taxon>Arthropoda</taxon>
        <taxon>Hexapoda</taxon>
        <taxon>Insecta</taxon>
        <taxon>Pterygota</taxon>
        <taxon>Neoptera</taxon>
        <taxon>Paraneoptera</taxon>
        <taxon>Hemiptera</taxon>
        <taxon>Heteroptera</taxon>
        <taxon>Panheteroptera</taxon>
        <taxon>Cimicomorpha</taxon>
        <taxon>Cimicidae</taxon>
        <taxon>Cimex</taxon>
    </lineage>
</organism>
<feature type="compositionally biased region" description="Basic and acidic residues" evidence="1">
    <location>
        <begin position="404"/>
        <end position="419"/>
    </location>
</feature>
<keyword evidence="4" id="KW-1185">Reference proteome</keyword>
<sequence length="617" mass="70037">MRRVYFRSPTVMRETTEAKPRQPKISKQICENSITQMQEQNLVKLDKLQKVMGPTAFAVLCCEITKELERYMEKRYQNTTTKINDYHNSSSYSASVFQFPQFVQNFLPSNEIAEPQFKKPASPVIQSSLTRCSAFTHPGDQTIQYGSAEVQKSNCNQLTRSEGTFLKPLPVLKNKQSVKTANCKQTDAARERKVNQEKKTDQFSEFDLSNCFPTKKSQKRKLEETKSVKRASKNDSKTRTESSGFETPSPFRSNQPKKRKLIEEESVNKTHSNTRADSSGFETPSPYPTKKSQKSKLIEAKRLNKDNSKTRADSSGFETPSPYPTKKSQKSKLIEAKKLNKDNSKTRADSSGFETPSPYPSKKSQKSKSIEAKKLNKDNSKTRADSSGFETPSPYPTKKSQKSKVSDVKKGKRLSKDPSSDLANKKSTSPIANFLLKNWTILLVNNCLRLMGNKYSIDNLKLLEKSFITGAIESVKKVDGNSIVKASKMTYCLIGELNDYKNELPPEVKQLCGNGFPSQWKKLLTFWKSLDPKSKEQTPVMKETSKNERKNEDMGMKAKKITNSIFEQVMENDSFMCNRAVTPSALLRSVEKLNTSFNKELTPPTMFISKIFDRNQE</sequence>
<dbReference type="Proteomes" id="UP000494040">
    <property type="component" value="Unassembled WGS sequence"/>
</dbReference>
<feature type="compositionally biased region" description="Basic and acidic residues" evidence="1">
    <location>
        <begin position="332"/>
        <end position="348"/>
    </location>
</feature>
<feature type="region of interest" description="Disordered" evidence="1">
    <location>
        <begin position="216"/>
        <end position="425"/>
    </location>
</feature>
<dbReference type="EnsemblMetazoa" id="XM_024227896.1">
    <property type="protein sequence ID" value="XP_024083664.1"/>
    <property type="gene ID" value="LOC106663557"/>
</dbReference>
<evidence type="ECO:0000313" key="3">
    <source>
        <dbReference type="EnsemblMetazoa" id="XP_024083664.1"/>
    </source>
</evidence>
<dbReference type="Pfam" id="PF09133">
    <property type="entry name" value="SANTA"/>
    <property type="match status" value="1"/>
</dbReference>
<evidence type="ECO:0000259" key="2">
    <source>
        <dbReference type="Pfam" id="PF09133"/>
    </source>
</evidence>
<dbReference type="AlphaFoldDB" id="A0A8I6SJN4"/>
<protein>
    <recommendedName>
        <fullName evidence="2">SANTA domain-containing protein</fullName>
    </recommendedName>
</protein>
<dbReference type="InterPro" id="IPR015216">
    <property type="entry name" value="SANTA"/>
</dbReference>
<feature type="compositionally biased region" description="Basic and acidic residues" evidence="1">
    <location>
        <begin position="296"/>
        <end position="312"/>
    </location>
</feature>
<dbReference type="RefSeq" id="XP_024083664.1">
    <property type="nucleotide sequence ID" value="XM_024227896.1"/>
</dbReference>
<dbReference type="KEGG" id="clec:106663557"/>
<accession>A0A8I6SJN4</accession>
<evidence type="ECO:0000313" key="4">
    <source>
        <dbReference type="Proteomes" id="UP000494040"/>
    </source>
</evidence>
<feature type="region of interest" description="Disordered" evidence="1">
    <location>
        <begin position="176"/>
        <end position="201"/>
    </location>
</feature>
<reference evidence="3" key="1">
    <citation type="submission" date="2022-01" db="UniProtKB">
        <authorList>
            <consortium name="EnsemblMetazoa"/>
        </authorList>
    </citation>
    <scope>IDENTIFICATION</scope>
</reference>
<feature type="compositionally biased region" description="Basic and acidic residues" evidence="1">
    <location>
        <begin position="368"/>
        <end position="384"/>
    </location>
</feature>
<feature type="compositionally biased region" description="Polar residues" evidence="1">
    <location>
        <begin position="241"/>
        <end position="254"/>
    </location>
</feature>
<feature type="domain" description="SANTA" evidence="2">
    <location>
        <begin position="436"/>
        <end position="522"/>
    </location>
</feature>
<name>A0A8I6SJN4_CIMLE</name>
<feature type="compositionally biased region" description="Basic and acidic residues" evidence="1">
    <location>
        <begin position="187"/>
        <end position="201"/>
    </location>
</feature>
<evidence type="ECO:0000256" key="1">
    <source>
        <dbReference type="SAM" id="MobiDB-lite"/>
    </source>
</evidence>
<feature type="compositionally biased region" description="Polar residues" evidence="1">
    <location>
        <begin position="176"/>
        <end position="185"/>
    </location>
</feature>
<proteinExistence type="predicted"/>